<evidence type="ECO:0000256" key="7">
    <source>
        <dbReference type="RuleBase" id="RU000477"/>
    </source>
</evidence>
<dbReference type="Proteomes" id="UP000220797">
    <property type="component" value="Unassembled WGS sequence"/>
</dbReference>
<dbReference type="PRINTS" id="PR00783">
    <property type="entry name" value="MINTRINSICP"/>
</dbReference>
<evidence type="ECO:0000313" key="9">
    <source>
        <dbReference type="EMBL" id="CRG96379.1"/>
    </source>
</evidence>
<evidence type="ECO:0000313" key="10">
    <source>
        <dbReference type="Proteomes" id="UP000220797"/>
    </source>
</evidence>
<dbReference type="SUPFAM" id="SSF81338">
    <property type="entry name" value="Aquaporin-like"/>
    <property type="match status" value="1"/>
</dbReference>
<dbReference type="OrthoDB" id="3222at2759"/>
<evidence type="ECO:0000256" key="1">
    <source>
        <dbReference type="ARBA" id="ARBA00004141"/>
    </source>
</evidence>
<feature type="transmembrane region" description="Helical" evidence="8">
    <location>
        <begin position="12"/>
        <end position="36"/>
    </location>
</feature>
<organism evidence="9 10">
    <name type="scientific">Plasmodium gallinaceum</name>
    <dbReference type="NCBI Taxonomy" id="5849"/>
    <lineage>
        <taxon>Eukaryota</taxon>
        <taxon>Sar</taxon>
        <taxon>Alveolata</taxon>
        <taxon>Apicomplexa</taxon>
        <taxon>Aconoidasida</taxon>
        <taxon>Haemosporida</taxon>
        <taxon>Plasmodiidae</taxon>
        <taxon>Plasmodium</taxon>
        <taxon>Plasmodium (Haemamoeba)</taxon>
    </lineage>
</organism>
<dbReference type="GO" id="GO:0015254">
    <property type="term" value="F:glycerol channel activity"/>
    <property type="evidence" value="ECO:0007669"/>
    <property type="project" value="TreeGrafter"/>
</dbReference>
<protein>
    <submittedName>
        <fullName evidence="9">Aquaglyceroporin, putative</fullName>
    </submittedName>
</protein>
<gene>
    <name evidence="9" type="primary">AQP</name>
    <name evidence="9" type="ORF">PGAL8A_00360300</name>
</gene>
<keyword evidence="6 8" id="KW-0472">Membrane</keyword>
<evidence type="ECO:0000256" key="8">
    <source>
        <dbReference type="SAM" id="Phobius"/>
    </source>
</evidence>
<evidence type="ECO:0000256" key="4">
    <source>
        <dbReference type="ARBA" id="ARBA00022692"/>
    </source>
</evidence>
<comment type="similarity">
    <text evidence="2 7">Belongs to the MIP/aquaporin (TC 1.A.8) family.</text>
</comment>
<sequence length="258" mass="28297">MQLQPYKIPLKEFLGEFLGTFVLMFFGEGSTANYYTAGASNDWLKLCLGWSLGVFFGVLVSAKLSGAHLNLAVSIGLSSIKKFDAKKVPIYFLGQIIGALLGTFSVYRLFYGFVHAEQIPKYVWETGRNKLISLQCAFMNELLLTGLLLLVILVVTDESICGKFHVLKVSTVVGLTILCIGISFGGNTGFALNPSRDLGARLFSLMAYGGQAFSGDHFYFWIPLIAPILGGVIFCQFYDKIICPLLDIPSSEKDVIDV</sequence>
<dbReference type="PANTHER" id="PTHR43829:SF9">
    <property type="entry name" value="AQUAPORIN-9"/>
    <property type="match status" value="1"/>
</dbReference>
<feature type="transmembrane region" description="Helical" evidence="8">
    <location>
        <begin position="90"/>
        <end position="111"/>
    </location>
</feature>
<evidence type="ECO:0000256" key="2">
    <source>
        <dbReference type="ARBA" id="ARBA00006175"/>
    </source>
</evidence>
<evidence type="ECO:0000256" key="5">
    <source>
        <dbReference type="ARBA" id="ARBA00022989"/>
    </source>
</evidence>
<feature type="transmembrane region" description="Helical" evidence="8">
    <location>
        <begin position="166"/>
        <end position="186"/>
    </location>
</feature>
<name>A0A1J1GZD4_PLAGA</name>
<evidence type="ECO:0000256" key="3">
    <source>
        <dbReference type="ARBA" id="ARBA00022448"/>
    </source>
</evidence>
<feature type="transmembrane region" description="Helical" evidence="8">
    <location>
        <begin position="48"/>
        <end position="69"/>
    </location>
</feature>
<comment type="subcellular location">
    <subcellularLocation>
        <location evidence="1">Membrane</location>
        <topology evidence="1">Multi-pass membrane protein</topology>
    </subcellularLocation>
</comment>
<dbReference type="AlphaFoldDB" id="A0A1J1GZD4"/>
<dbReference type="InterPro" id="IPR050363">
    <property type="entry name" value="MIP/Aquaporin"/>
</dbReference>
<dbReference type="GO" id="GO:0015250">
    <property type="term" value="F:water channel activity"/>
    <property type="evidence" value="ECO:0007669"/>
    <property type="project" value="TreeGrafter"/>
</dbReference>
<proteinExistence type="inferred from homology"/>
<feature type="transmembrane region" description="Helical" evidence="8">
    <location>
        <begin position="218"/>
        <end position="238"/>
    </location>
</feature>
<dbReference type="RefSeq" id="XP_028529184.1">
    <property type="nucleotide sequence ID" value="XM_028672653.1"/>
</dbReference>
<evidence type="ECO:0000256" key="6">
    <source>
        <dbReference type="ARBA" id="ARBA00023136"/>
    </source>
</evidence>
<dbReference type="VEuPathDB" id="PlasmoDB:PGAL8A_00360300"/>
<dbReference type="EMBL" id="CVMV01000059">
    <property type="protein sequence ID" value="CRG96379.1"/>
    <property type="molecule type" value="Genomic_DNA"/>
</dbReference>
<dbReference type="PANTHER" id="PTHR43829">
    <property type="entry name" value="AQUAPORIN OR AQUAGLYCEROPORIN RELATED"/>
    <property type="match status" value="1"/>
</dbReference>
<accession>A0A1J1GZD4</accession>
<keyword evidence="5 8" id="KW-1133">Transmembrane helix</keyword>
<dbReference type="OMA" id="ITFAVFR"/>
<keyword evidence="3 7" id="KW-0813">Transport</keyword>
<dbReference type="InterPro" id="IPR023271">
    <property type="entry name" value="Aquaporin-like"/>
</dbReference>
<dbReference type="Pfam" id="PF00230">
    <property type="entry name" value="MIP"/>
    <property type="match status" value="1"/>
</dbReference>
<dbReference type="GO" id="GO:0005886">
    <property type="term" value="C:plasma membrane"/>
    <property type="evidence" value="ECO:0007669"/>
    <property type="project" value="TreeGrafter"/>
</dbReference>
<feature type="transmembrane region" description="Helical" evidence="8">
    <location>
        <begin position="131"/>
        <end position="154"/>
    </location>
</feature>
<keyword evidence="10" id="KW-1185">Reference proteome</keyword>
<dbReference type="Gene3D" id="1.20.1080.10">
    <property type="entry name" value="Glycerol uptake facilitator protein"/>
    <property type="match status" value="1"/>
</dbReference>
<dbReference type="InterPro" id="IPR000425">
    <property type="entry name" value="MIP"/>
</dbReference>
<comment type="caution">
    <text evidence="9">The sequence shown here is derived from an EMBL/GenBank/DDBJ whole genome shotgun (WGS) entry which is preliminary data.</text>
</comment>
<keyword evidence="4 7" id="KW-0812">Transmembrane</keyword>
<reference evidence="9" key="1">
    <citation type="submission" date="2015-04" db="EMBL/GenBank/DDBJ databases">
        <authorList>
            <consortium name="Pathogen Informatics"/>
        </authorList>
    </citation>
    <scope>NUCLEOTIDE SEQUENCE [LARGE SCALE GENOMIC DNA]</scope>
    <source>
        <strain evidence="9">8A</strain>
    </source>
</reference>
<dbReference type="GeneID" id="39732133"/>